<evidence type="ECO:0000313" key="2">
    <source>
        <dbReference type="Proteomes" id="UP001558632"/>
    </source>
</evidence>
<comment type="caution">
    <text evidence="1">The sequence shown here is derived from an EMBL/GenBank/DDBJ whole genome shotgun (WGS) entry which is preliminary data.</text>
</comment>
<dbReference type="EMBL" id="JBEUSY010000132">
    <property type="protein sequence ID" value="KAL1244811.1"/>
    <property type="molecule type" value="Genomic_DNA"/>
</dbReference>
<protein>
    <submittedName>
        <fullName evidence="1">Phosphoenolpyruvate carboxylase</fullName>
    </submittedName>
</protein>
<dbReference type="Proteomes" id="UP001558632">
    <property type="component" value="Unassembled WGS sequence"/>
</dbReference>
<name>A0ABR3KYR4_TRISP</name>
<organism evidence="1 2">
    <name type="scientific">Trichinella spiralis</name>
    <name type="common">Trichina worm</name>
    <dbReference type="NCBI Taxonomy" id="6334"/>
    <lineage>
        <taxon>Eukaryota</taxon>
        <taxon>Metazoa</taxon>
        <taxon>Ecdysozoa</taxon>
        <taxon>Nematoda</taxon>
        <taxon>Enoplea</taxon>
        <taxon>Dorylaimia</taxon>
        <taxon>Trichinellida</taxon>
        <taxon>Trichinellidae</taxon>
        <taxon>Trichinella</taxon>
    </lineage>
</organism>
<proteinExistence type="predicted"/>
<gene>
    <name evidence="1" type="ORF">TSPI_05969</name>
</gene>
<evidence type="ECO:0000313" key="1">
    <source>
        <dbReference type="EMBL" id="KAL1244811.1"/>
    </source>
</evidence>
<accession>A0ABR3KYR4</accession>
<sequence length="270" mass="30095">MDYVKTIEDVKFVLMAPMLVELAMKAFHTAHNADVLWIAASCSNRSQVPIQCQLKFNPLKFKGWMDGWSFHSLHLTGPGASSCQTSDNYSHLAIKTVQRCGMVVDPGTSMFIILKLNTVSVRLTWKLWRSFTSAGRCGIMDVLANRGKVAAAIPIAFLLALSRRDLLVPAMALKSRIFAGGRLRCLPISSKLPTICRVYRAQSIRPWLNVTIVVIHSLPARCRQLIRHLRFPVVLLPQLHPDLPECTNKRVGPYVSASATLASFQSATRR</sequence>
<reference evidence="1 2" key="1">
    <citation type="submission" date="2024-07" db="EMBL/GenBank/DDBJ databases">
        <title>Enhanced genomic and transcriptomic resources for Trichinella pseudospiralis and T. spiralis underpin the discovery of pronounced molecular differences between stages and species.</title>
        <authorList>
            <person name="Pasi K.K."/>
            <person name="La Rosa G."/>
            <person name="Gomez-Morales M.A."/>
            <person name="Tosini F."/>
            <person name="Sumanam S."/>
            <person name="Young N.D."/>
            <person name="Chang B.C."/>
            <person name="Robin G.B."/>
        </authorList>
    </citation>
    <scope>NUCLEOTIDE SEQUENCE [LARGE SCALE GENOMIC DNA]</scope>
    <source>
        <strain evidence="1">ISS534</strain>
    </source>
</reference>
<keyword evidence="2" id="KW-1185">Reference proteome</keyword>